<evidence type="ECO:0000313" key="1">
    <source>
        <dbReference type="EMBL" id="TXD68532.1"/>
    </source>
</evidence>
<dbReference type="RefSeq" id="WP_111816676.1">
    <property type="nucleotide sequence ID" value="NZ_CBCRZQ010000009.1"/>
</dbReference>
<sequence>METLNITILNPKAKKLLKDLADRNFIEIKDDGSKELKKLLDKIRNNSQEEISMEEITKEVEIVRKARYEKEKSSN</sequence>
<evidence type="ECO:0000313" key="2">
    <source>
        <dbReference type="Proteomes" id="UP000321945"/>
    </source>
</evidence>
<protein>
    <submittedName>
        <fullName evidence="1">Uncharacterized protein</fullName>
    </submittedName>
</protein>
<dbReference type="OrthoDB" id="964950at2"/>
<comment type="caution">
    <text evidence="1">The sequence shown here is derived from an EMBL/GenBank/DDBJ whole genome shotgun (WGS) entry which is preliminary data.</text>
</comment>
<dbReference type="EMBL" id="VORU01000010">
    <property type="protein sequence ID" value="TXD68532.1"/>
    <property type="molecule type" value="Genomic_DNA"/>
</dbReference>
<reference evidence="1 2" key="1">
    <citation type="submission" date="2019-08" db="EMBL/GenBank/DDBJ databases">
        <title>Genome of Aequorivita lipolytica Y10-2 (type strain).</title>
        <authorList>
            <person name="Bowman J.P."/>
        </authorList>
    </citation>
    <scope>NUCLEOTIDE SEQUENCE [LARGE SCALE GENOMIC DNA]</scope>
    <source>
        <strain evidence="1 2">Y10-2</strain>
    </source>
</reference>
<gene>
    <name evidence="1" type="ORF">ESV24_11505</name>
</gene>
<name>A0A5C6YMN9_9FLAO</name>
<proteinExistence type="predicted"/>
<dbReference type="Proteomes" id="UP000321945">
    <property type="component" value="Unassembled WGS sequence"/>
</dbReference>
<keyword evidence="2" id="KW-1185">Reference proteome</keyword>
<dbReference type="AlphaFoldDB" id="A0A5C6YMN9"/>
<organism evidence="1 2">
    <name type="scientific">Aequorivita lipolytica</name>
    <dbReference type="NCBI Taxonomy" id="153267"/>
    <lineage>
        <taxon>Bacteria</taxon>
        <taxon>Pseudomonadati</taxon>
        <taxon>Bacteroidota</taxon>
        <taxon>Flavobacteriia</taxon>
        <taxon>Flavobacteriales</taxon>
        <taxon>Flavobacteriaceae</taxon>
        <taxon>Aequorivita</taxon>
    </lineage>
</organism>
<accession>A0A5C6YMN9</accession>